<evidence type="ECO:0000259" key="3">
    <source>
        <dbReference type="PROSITE" id="PS50883"/>
    </source>
</evidence>
<dbReference type="EMBL" id="BAAADG010000003">
    <property type="protein sequence ID" value="GAA0217737.1"/>
    <property type="molecule type" value="Genomic_DNA"/>
</dbReference>
<gene>
    <name evidence="5" type="ORF">GCM10008964_06520</name>
</gene>
<name>A0ABN0TBN1_9GAMM</name>
<dbReference type="Gene3D" id="3.20.20.450">
    <property type="entry name" value="EAL domain"/>
    <property type="match status" value="1"/>
</dbReference>
<evidence type="ECO:0000259" key="4">
    <source>
        <dbReference type="PROSITE" id="PS50887"/>
    </source>
</evidence>
<proteinExistence type="predicted"/>
<dbReference type="InterPro" id="IPR029787">
    <property type="entry name" value="Nucleotide_cyclase"/>
</dbReference>
<dbReference type="PROSITE" id="PS50887">
    <property type="entry name" value="GGDEF"/>
    <property type="match status" value="1"/>
</dbReference>
<dbReference type="Pfam" id="PF00563">
    <property type="entry name" value="EAL"/>
    <property type="match status" value="1"/>
</dbReference>
<feature type="domain" description="GGDEF" evidence="4">
    <location>
        <begin position="295"/>
        <end position="428"/>
    </location>
</feature>
<dbReference type="SMART" id="SM00052">
    <property type="entry name" value="EAL"/>
    <property type="match status" value="1"/>
</dbReference>
<dbReference type="InterPro" id="IPR000700">
    <property type="entry name" value="PAS-assoc_C"/>
</dbReference>
<evidence type="ECO:0000313" key="5">
    <source>
        <dbReference type="EMBL" id="GAA0217737.1"/>
    </source>
</evidence>
<dbReference type="Gene3D" id="3.30.450.20">
    <property type="entry name" value="PAS domain"/>
    <property type="match status" value="1"/>
</dbReference>
<dbReference type="SUPFAM" id="SSF141868">
    <property type="entry name" value="EAL domain-like"/>
    <property type="match status" value="1"/>
</dbReference>
<evidence type="ECO:0000259" key="2">
    <source>
        <dbReference type="PROSITE" id="PS50113"/>
    </source>
</evidence>
<dbReference type="InterPro" id="IPR052155">
    <property type="entry name" value="Biofilm_reg_signaling"/>
</dbReference>
<dbReference type="Pfam" id="PF13426">
    <property type="entry name" value="PAS_9"/>
    <property type="match status" value="1"/>
</dbReference>
<keyword evidence="6" id="KW-1185">Reference proteome</keyword>
<organism evidence="5 6">
    <name type="scientific">Methylophaga marina</name>
    <dbReference type="NCBI Taxonomy" id="45495"/>
    <lineage>
        <taxon>Bacteria</taxon>
        <taxon>Pseudomonadati</taxon>
        <taxon>Pseudomonadota</taxon>
        <taxon>Gammaproteobacteria</taxon>
        <taxon>Thiotrichales</taxon>
        <taxon>Piscirickettsiaceae</taxon>
        <taxon>Methylophaga</taxon>
    </lineage>
</organism>
<dbReference type="CDD" id="cd00130">
    <property type="entry name" value="PAS"/>
    <property type="match status" value="1"/>
</dbReference>
<dbReference type="CDD" id="cd01949">
    <property type="entry name" value="GGDEF"/>
    <property type="match status" value="1"/>
</dbReference>
<evidence type="ECO:0000313" key="6">
    <source>
        <dbReference type="Proteomes" id="UP001501476"/>
    </source>
</evidence>
<feature type="domain" description="PAC" evidence="2">
    <location>
        <begin position="211"/>
        <end position="263"/>
    </location>
</feature>
<dbReference type="RefSeq" id="WP_343749533.1">
    <property type="nucleotide sequence ID" value="NZ_BAAADG010000003.1"/>
</dbReference>
<evidence type="ECO:0008006" key="7">
    <source>
        <dbReference type="Google" id="ProtNLM"/>
    </source>
</evidence>
<dbReference type="Proteomes" id="UP001501476">
    <property type="component" value="Unassembled WGS sequence"/>
</dbReference>
<dbReference type="PANTHER" id="PTHR44757:SF2">
    <property type="entry name" value="BIOFILM ARCHITECTURE MAINTENANCE PROTEIN MBAA"/>
    <property type="match status" value="1"/>
</dbReference>
<dbReference type="InterPro" id="IPR001610">
    <property type="entry name" value="PAC"/>
</dbReference>
<dbReference type="PROSITE" id="PS50112">
    <property type="entry name" value="PAS"/>
    <property type="match status" value="1"/>
</dbReference>
<dbReference type="SMART" id="SM00086">
    <property type="entry name" value="PAC"/>
    <property type="match status" value="1"/>
</dbReference>
<protein>
    <recommendedName>
        <fullName evidence="7">Diguanylate cyclase</fullName>
    </recommendedName>
</protein>
<dbReference type="SMART" id="SM00091">
    <property type="entry name" value="PAS"/>
    <property type="match status" value="1"/>
</dbReference>
<dbReference type="InterPro" id="IPR001633">
    <property type="entry name" value="EAL_dom"/>
</dbReference>
<dbReference type="NCBIfam" id="TIGR00229">
    <property type="entry name" value="sensory_box"/>
    <property type="match status" value="1"/>
</dbReference>
<evidence type="ECO:0000259" key="1">
    <source>
        <dbReference type="PROSITE" id="PS50112"/>
    </source>
</evidence>
<dbReference type="PROSITE" id="PS50883">
    <property type="entry name" value="EAL"/>
    <property type="match status" value="1"/>
</dbReference>
<dbReference type="SMART" id="SM00267">
    <property type="entry name" value="GGDEF"/>
    <property type="match status" value="1"/>
</dbReference>
<dbReference type="InterPro" id="IPR043128">
    <property type="entry name" value="Rev_trsase/Diguanyl_cyclase"/>
</dbReference>
<dbReference type="Gene3D" id="3.30.70.270">
    <property type="match status" value="1"/>
</dbReference>
<dbReference type="InterPro" id="IPR035965">
    <property type="entry name" value="PAS-like_dom_sf"/>
</dbReference>
<dbReference type="NCBIfam" id="TIGR00254">
    <property type="entry name" value="GGDEF"/>
    <property type="match status" value="1"/>
</dbReference>
<feature type="domain" description="PAS" evidence="1">
    <location>
        <begin position="134"/>
        <end position="184"/>
    </location>
</feature>
<dbReference type="SUPFAM" id="SSF55073">
    <property type="entry name" value="Nucleotide cyclase"/>
    <property type="match status" value="1"/>
</dbReference>
<dbReference type="PANTHER" id="PTHR44757">
    <property type="entry name" value="DIGUANYLATE CYCLASE DGCP"/>
    <property type="match status" value="1"/>
</dbReference>
<dbReference type="InterPro" id="IPR000014">
    <property type="entry name" value="PAS"/>
</dbReference>
<dbReference type="PROSITE" id="PS50113">
    <property type="entry name" value="PAC"/>
    <property type="match status" value="1"/>
</dbReference>
<dbReference type="InterPro" id="IPR035919">
    <property type="entry name" value="EAL_sf"/>
</dbReference>
<dbReference type="CDD" id="cd01948">
    <property type="entry name" value="EAL"/>
    <property type="match status" value="1"/>
</dbReference>
<dbReference type="SUPFAM" id="SSF55785">
    <property type="entry name" value="PYP-like sensor domain (PAS domain)"/>
    <property type="match status" value="1"/>
</dbReference>
<feature type="domain" description="EAL" evidence="3">
    <location>
        <begin position="437"/>
        <end position="692"/>
    </location>
</feature>
<dbReference type="InterPro" id="IPR000160">
    <property type="entry name" value="GGDEF_dom"/>
</dbReference>
<reference evidence="5 6" key="1">
    <citation type="journal article" date="2019" name="Int. J. Syst. Evol. Microbiol.">
        <title>The Global Catalogue of Microorganisms (GCM) 10K type strain sequencing project: providing services to taxonomists for standard genome sequencing and annotation.</title>
        <authorList>
            <consortium name="The Broad Institute Genomics Platform"/>
            <consortium name="The Broad Institute Genome Sequencing Center for Infectious Disease"/>
            <person name="Wu L."/>
            <person name="Ma J."/>
        </authorList>
    </citation>
    <scope>NUCLEOTIDE SEQUENCE [LARGE SCALE GENOMIC DNA]</scope>
    <source>
        <strain evidence="5 6">JCM 6886</strain>
    </source>
</reference>
<sequence>MTSTISTASSKVDLSVLYLGKDKPLEHKIRRYLGSRINLYLAAEDYETAIALYKQHAIDTIVADTAFLRGMPNCAIHQFRHLNDNVNIVLLNENHDIISSPFELPCLAQQQCPLKPVSFDKLSDLVMAGHNQSDENNIVNITSSAFFHSSVAMTISSHDNKIIAVNHAFTQITGFQEHEILGKNPRILSSGKHDKQFYEDMWAALSHDKKWNGEIWNKRKNGELFLEWITINAITNSAGDITHYCSIFADITERKAAEEAICRLTYNDPLTELPNRRAFMERLEEHLSHSKADQSLFAILFLDLDNFKDINDTLGHDIGDAVIKETALRLKTCIREDDLIARLGGDEFTVCLTNLNTVDDASTVAQKLLDAMTSPFILEEERLYFSFSIGIALFPVHGESTQELLKHADQAMYHAKFSGRNKFSFFDLSMEQHALTKTEIVKHLRNSIGSEQFSIHYQPIVNLKTGFIDKAESLLRWTHPELGNVTPDEFIPIAEDIGLICELGSWVFRQSASQVKAWQEKYIDSFQVSINISPKQFQNESCDLEEWTDFLSQQALSNTAISLEITEGVMMNEGPMTEQRLNMLKHAGIEISLDDFGTGYSSLAYLKKLNVDYLKIDRTFIQNIHLNLDDQAMCEAIVVMAHKLNIRVIAEGVENEAQLNFLKSIGCDYAQGYWFSKPLPSKDFELLLEKKGAFIH</sequence>
<accession>A0ABN0TBN1</accession>
<dbReference type="Pfam" id="PF00990">
    <property type="entry name" value="GGDEF"/>
    <property type="match status" value="1"/>
</dbReference>
<comment type="caution">
    <text evidence="5">The sequence shown here is derived from an EMBL/GenBank/DDBJ whole genome shotgun (WGS) entry which is preliminary data.</text>
</comment>